<evidence type="ECO:0000313" key="8">
    <source>
        <dbReference type="Proteomes" id="UP000321291"/>
    </source>
</evidence>
<name>A0A5B8VGL6_9BACT</name>
<dbReference type="PANTHER" id="PTHR42852">
    <property type="entry name" value="THIOL:DISULFIDE INTERCHANGE PROTEIN DSBE"/>
    <property type="match status" value="1"/>
</dbReference>
<keyword evidence="8" id="KW-1185">Reference proteome</keyword>
<evidence type="ECO:0000259" key="6">
    <source>
        <dbReference type="PROSITE" id="PS51352"/>
    </source>
</evidence>
<dbReference type="AlphaFoldDB" id="A0A5B8VGL6"/>
<keyword evidence="5" id="KW-0732">Signal</keyword>
<reference evidence="7 8" key="1">
    <citation type="journal article" date="2017" name="Int. J. Syst. Evol. Microbiol.">
        <title>Arachidicoccus ginsenosidivorans sp. nov., with ginsenoside-converting activity isolated from ginseng cultivating soil.</title>
        <authorList>
            <person name="Siddiqi M.Z."/>
            <person name="Aslam Z."/>
            <person name="Im W.T."/>
        </authorList>
    </citation>
    <scope>NUCLEOTIDE SEQUENCE [LARGE SCALE GENOMIC DNA]</scope>
    <source>
        <strain evidence="7 8">Gsoil 809</strain>
    </source>
</reference>
<dbReference type="GO" id="GO:0030313">
    <property type="term" value="C:cell envelope"/>
    <property type="evidence" value="ECO:0007669"/>
    <property type="project" value="UniProtKB-SubCell"/>
</dbReference>
<sequence>MKKQIKWWMSAACGLMSMAVMAQKPATISGKLTMDTNLQIPVKLFKVTEGRLQQIAVCNGNQTGKFGFLFYPDYTGIYVIGIGNTMSAQGNFSFYFKPGDHLNLKMGPWDYALTSPDNTKENLAMYHWHQLTDSIYGKSINFMHGISTYVDFFPQLEATAKKVQSWLQQNKTGNETFDNYMKDYARMDMALIASNFLQTPRTAHPSVEEYSPYYQRLHAKDFTKSTDLIYNYPYGFRTMQALANLDFRTSGRKYEQGMDMIKAFNGYIINDTLKGDMVLNRASGIKDYGQFKEMMDNYGRYILTDSQKVREAAIRQPLLKFKKGDDAYNFSYVDNHGQKTSLSDMKGKVVLVDVWATWCGPCKAQIPYLKQLEAEMKGKDVQFVSISVDELKDKEKWLHYIDTAKLGGTQLFAGGWNQKSGLAQYYEIKGIPRFMVFDKMVRSSV</sequence>
<dbReference type="PROSITE" id="PS00194">
    <property type="entry name" value="THIOREDOXIN_1"/>
    <property type="match status" value="1"/>
</dbReference>
<dbReference type="GO" id="GO:0017004">
    <property type="term" value="P:cytochrome complex assembly"/>
    <property type="evidence" value="ECO:0007669"/>
    <property type="project" value="UniProtKB-KW"/>
</dbReference>
<dbReference type="GO" id="GO:0016491">
    <property type="term" value="F:oxidoreductase activity"/>
    <property type="evidence" value="ECO:0007669"/>
    <property type="project" value="InterPro"/>
</dbReference>
<keyword evidence="4" id="KW-0676">Redox-active center</keyword>
<dbReference type="InterPro" id="IPR013740">
    <property type="entry name" value="Redoxin"/>
</dbReference>
<evidence type="ECO:0000256" key="2">
    <source>
        <dbReference type="ARBA" id="ARBA00022748"/>
    </source>
</evidence>
<dbReference type="InterPro" id="IPR050553">
    <property type="entry name" value="Thioredoxin_ResA/DsbE_sf"/>
</dbReference>
<dbReference type="Gene3D" id="3.40.30.10">
    <property type="entry name" value="Glutaredoxin"/>
    <property type="match status" value="1"/>
</dbReference>
<dbReference type="OrthoDB" id="1095575at2"/>
<dbReference type="RefSeq" id="WP_146779683.1">
    <property type="nucleotide sequence ID" value="NZ_CP042434.1"/>
</dbReference>
<dbReference type="EMBL" id="CP042434">
    <property type="protein sequence ID" value="QEC70419.1"/>
    <property type="molecule type" value="Genomic_DNA"/>
</dbReference>
<dbReference type="InterPro" id="IPR013766">
    <property type="entry name" value="Thioredoxin_domain"/>
</dbReference>
<evidence type="ECO:0000256" key="5">
    <source>
        <dbReference type="SAM" id="SignalP"/>
    </source>
</evidence>
<comment type="subcellular location">
    <subcellularLocation>
        <location evidence="1">Cell envelope</location>
    </subcellularLocation>
</comment>
<feature type="domain" description="Thioredoxin" evidence="6">
    <location>
        <begin position="321"/>
        <end position="445"/>
    </location>
</feature>
<evidence type="ECO:0000313" key="7">
    <source>
        <dbReference type="EMBL" id="QEC70419.1"/>
    </source>
</evidence>
<proteinExistence type="predicted"/>
<dbReference type="PROSITE" id="PS51352">
    <property type="entry name" value="THIOREDOXIN_2"/>
    <property type="match status" value="1"/>
</dbReference>
<accession>A0A5B8VGL6</accession>
<dbReference type="InterPro" id="IPR017937">
    <property type="entry name" value="Thioredoxin_CS"/>
</dbReference>
<feature type="signal peptide" evidence="5">
    <location>
        <begin position="1"/>
        <end position="22"/>
    </location>
</feature>
<dbReference type="CDD" id="cd02966">
    <property type="entry name" value="TlpA_like_family"/>
    <property type="match status" value="1"/>
</dbReference>
<evidence type="ECO:0000256" key="4">
    <source>
        <dbReference type="ARBA" id="ARBA00023284"/>
    </source>
</evidence>
<dbReference type="Proteomes" id="UP000321291">
    <property type="component" value="Chromosome"/>
</dbReference>
<dbReference type="KEGG" id="agi:FSB73_00515"/>
<dbReference type="SUPFAM" id="SSF52833">
    <property type="entry name" value="Thioredoxin-like"/>
    <property type="match status" value="1"/>
</dbReference>
<gene>
    <name evidence="7" type="ORF">FSB73_00515</name>
</gene>
<evidence type="ECO:0000256" key="1">
    <source>
        <dbReference type="ARBA" id="ARBA00004196"/>
    </source>
</evidence>
<protein>
    <submittedName>
        <fullName evidence="7">TlpA family protein disulfide reductase</fullName>
    </submittedName>
</protein>
<dbReference type="Pfam" id="PF08534">
    <property type="entry name" value="Redoxin"/>
    <property type="match status" value="1"/>
</dbReference>
<dbReference type="PANTHER" id="PTHR42852:SF6">
    <property type="entry name" value="THIOL:DISULFIDE INTERCHANGE PROTEIN DSBE"/>
    <property type="match status" value="1"/>
</dbReference>
<feature type="chain" id="PRO_5022971779" evidence="5">
    <location>
        <begin position="23"/>
        <end position="445"/>
    </location>
</feature>
<keyword evidence="2" id="KW-0201">Cytochrome c-type biogenesis</keyword>
<dbReference type="InterPro" id="IPR036249">
    <property type="entry name" value="Thioredoxin-like_sf"/>
</dbReference>
<evidence type="ECO:0000256" key="3">
    <source>
        <dbReference type="ARBA" id="ARBA00023157"/>
    </source>
</evidence>
<organism evidence="7 8">
    <name type="scientific">Arachidicoccus ginsenosidivorans</name>
    <dbReference type="NCBI Taxonomy" id="496057"/>
    <lineage>
        <taxon>Bacteria</taxon>
        <taxon>Pseudomonadati</taxon>
        <taxon>Bacteroidota</taxon>
        <taxon>Chitinophagia</taxon>
        <taxon>Chitinophagales</taxon>
        <taxon>Chitinophagaceae</taxon>
        <taxon>Arachidicoccus</taxon>
    </lineage>
</organism>
<keyword evidence="3" id="KW-1015">Disulfide bond</keyword>